<accession>A0A8S5LU47</accession>
<dbReference type="GO" id="GO:0000287">
    <property type="term" value="F:magnesium ion binding"/>
    <property type="evidence" value="ECO:0007669"/>
    <property type="project" value="InterPro"/>
</dbReference>
<dbReference type="Pfam" id="PF05866">
    <property type="entry name" value="RusA"/>
    <property type="match status" value="1"/>
</dbReference>
<dbReference type="SUPFAM" id="SSF103084">
    <property type="entry name" value="Holliday junction resolvase RusA"/>
    <property type="match status" value="1"/>
</dbReference>
<dbReference type="GO" id="GO:0006281">
    <property type="term" value="P:DNA repair"/>
    <property type="evidence" value="ECO:0007669"/>
    <property type="project" value="InterPro"/>
</dbReference>
<protein>
    <submittedName>
        <fullName evidence="1">Endodeoxyribonuclease RusA</fullName>
    </submittedName>
</protein>
<organism evidence="1">
    <name type="scientific">Siphoviridae sp. ctM3g2</name>
    <dbReference type="NCBI Taxonomy" id="2826255"/>
    <lineage>
        <taxon>Viruses</taxon>
        <taxon>Duplodnaviria</taxon>
        <taxon>Heunggongvirae</taxon>
        <taxon>Uroviricota</taxon>
        <taxon>Caudoviricetes</taxon>
    </lineage>
</organism>
<dbReference type="GO" id="GO:0006310">
    <property type="term" value="P:DNA recombination"/>
    <property type="evidence" value="ECO:0007669"/>
    <property type="project" value="InterPro"/>
</dbReference>
<evidence type="ECO:0000313" key="1">
    <source>
        <dbReference type="EMBL" id="DAD73532.1"/>
    </source>
</evidence>
<dbReference type="Gene3D" id="3.30.1330.70">
    <property type="entry name" value="Holliday junction resolvase RusA"/>
    <property type="match status" value="1"/>
</dbReference>
<dbReference type="InterPro" id="IPR036614">
    <property type="entry name" value="RusA-like_sf"/>
</dbReference>
<proteinExistence type="predicted"/>
<name>A0A8S5LU47_9CAUD</name>
<dbReference type="InterPro" id="IPR008822">
    <property type="entry name" value="Endonuclease_RusA-like"/>
</dbReference>
<reference evidence="1" key="1">
    <citation type="journal article" date="2021" name="Proc. Natl. Acad. Sci. U.S.A.">
        <title>A Catalog of Tens of Thousands of Viruses from Human Metagenomes Reveals Hidden Associations with Chronic Diseases.</title>
        <authorList>
            <person name="Tisza M.J."/>
            <person name="Buck C.B."/>
        </authorList>
    </citation>
    <scope>NUCLEOTIDE SEQUENCE</scope>
    <source>
        <strain evidence="1">CtM3g2</strain>
    </source>
</reference>
<dbReference type="EMBL" id="BK014738">
    <property type="protein sequence ID" value="DAD73532.1"/>
    <property type="molecule type" value="Genomic_DNA"/>
</dbReference>
<sequence>MTLEFFVPMVPPTVTHQEKRVNWSARKFYEDDNLKAARQKLAAYIGRHRPESPITDGVRLTTKWCFPNGRHADGEYRTTKPDTDNLQKLLKDVMTQQGFWKDDALVASEITEKFWAKIPGIYIRIEEL</sequence>